<sequence>MLYLLVQVNEGAKCVIPERIMSIKSKSNRFSDLFDITTLGQYDDRKVEVFIRREKSEGWQEVDNGLNGDLKMLEVLGFMQVKFCLVPVVNLDTLDLTQNELGVEIDAFTILMRNSKEPLLPQRCTERNNYSRLYNEIIKLFQAQKVGWTNGLHETMGKTFINRLTSALWYIDPHLSTLSARSYHLPALFTQLKTYQDGKSYNEFYYTGHHKKDQLSQQKLAHLSSSLEISISQPWASSNKWSQVMPAVLSLIEILKKYSNYLIAATVSMNELHHSNESARSPENDSTMYQVSACEPYQLKDEYSQLDDLLFEKSFYEHVDVQQYLPNDIVDRYRFMKELQLTFPIGVYRYYQGNYLGKINYIWRIPENKVSNDRQDETLKAHSTLKVEETTQAQIRRHPALVKFMETHCQMRTYSFQVKKCNNPSCLYCKPIRLPPHEFRNLSFLPDPILSKENANHYAAFQQVYGTKTTEEFRPTYIAKSESIPKYILGTIKTNNKAAKHPNE</sequence>
<gene>
    <name evidence="1" type="ORF">DERYTH_LOCUS8670</name>
</gene>
<dbReference type="EMBL" id="CAJVPY010004522">
    <property type="protein sequence ID" value="CAG8621658.1"/>
    <property type="molecule type" value="Genomic_DNA"/>
</dbReference>
<dbReference type="OrthoDB" id="2334613at2759"/>
<evidence type="ECO:0000313" key="1">
    <source>
        <dbReference type="EMBL" id="CAG8621658.1"/>
    </source>
</evidence>
<dbReference type="AlphaFoldDB" id="A0A9N9GRT7"/>
<protein>
    <submittedName>
        <fullName evidence="1">25122_t:CDS:1</fullName>
    </submittedName>
</protein>
<accession>A0A9N9GRT7</accession>
<proteinExistence type="predicted"/>
<reference evidence="1" key="1">
    <citation type="submission" date="2021-06" db="EMBL/GenBank/DDBJ databases">
        <authorList>
            <person name="Kallberg Y."/>
            <person name="Tangrot J."/>
            <person name="Rosling A."/>
        </authorList>
    </citation>
    <scope>NUCLEOTIDE SEQUENCE</scope>
    <source>
        <strain evidence="1">MA453B</strain>
    </source>
</reference>
<dbReference type="Proteomes" id="UP000789405">
    <property type="component" value="Unassembled WGS sequence"/>
</dbReference>
<comment type="caution">
    <text evidence="1">The sequence shown here is derived from an EMBL/GenBank/DDBJ whole genome shotgun (WGS) entry which is preliminary data.</text>
</comment>
<keyword evidence="2" id="KW-1185">Reference proteome</keyword>
<name>A0A9N9GRT7_9GLOM</name>
<organism evidence="1 2">
    <name type="scientific">Dentiscutata erythropus</name>
    <dbReference type="NCBI Taxonomy" id="1348616"/>
    <lineage>
        <taxon>Eukaryota</taxon>
        <taxon>Fungi</taxon>
        <taxon>Fungi incertae sedis</taxon>
        <taxon>Mucoromycota</taxon>
        <taxon>Glomeromycotina</taxon>
        <taxon>Glomeromycetes</taxon>
        <taxon>Diversisporales</taxon>
        <taxon>Gigasporaceae</taxon>
        <taxon>Dentiscutata</taxon>
    </lineage>
</organism>
<evidence type="ECO:0000313" key="2">
    <source>
        <dbReference type="Proteomes" id="UP000789405"/>
    </source>
</evidence>